<organism evidence="1 2">
    <name type="scientific">Rhodotorula graminis (strain WP1)</name>
    <dbReference type="NCBI Taxonomy" id="578459"/>
    <lineage>
        <taxon>Eukaryota</taxon>
        <taxon>Fungi</taxon>
        <taxon>Dikarya</taxon>
        <taxon>Basidiomycota</taxon>
        <taxon>Pucciniomycotina</taxon>
        <taxon>Microbotryomycetes</taxon>
        <taxon>Sporidiobolales</taxon>
        <taxon>Sporidiobolaceae</taxon>
        <taxon>Rhodotorula</taxon>
    </lineage>
</organism>
<dbReference type="Proteomes" id="UP000053890">
    <property type="component" value="Unassembled WGS sequence"/>
</dbReference>
<accession>A0A194S112</accession>
<evidence type="ECO:0000313" key="2">
    <source>
        <dbReference type="Proteomes" id="UP000053890"/>
    </source>
</evidence>
<dbReference type="EMBL" id="KQ474080">
    <property type="protein sequence ID" value="KPV74418.1"/>
    <property type="molecule type" value="Genomic_DNA"/>
</dbReference>
<gene>
    <name evidence="1" type="ORF">RHOBADRAFT_44908</name>
</gene>
<dbReference type="GeneID" id="28974952"/>
<protein>
    <submittedName>
        <fullName evidence="1">Uncharacterized protein</fullName>
    </submittedName>
</protein>
<sequence>MPPVVETVTNSTPGHVPSQLQLALEGLETAWENTGGERKELGKWLGRVKAFMSKKGSSWSPADVQAIADELAEYSLAIEQGDDPEGFDSRKGQTQQT</sequence>
<proteinExistence type="predicted"/>
<dbReference type="AlphaFoldDB" id="A0A194S112"/>
<evidence type="ECO:0000313" key="1">
    <source>
        <dbReference type="EMBL" id="KPV74418.1"/>
    </source>
</evidence>
<dbReference type="RefSeq" id="XP_018270467.1">
    <property type="nucleotide sequence ID" value="XM_018414504.1"/>
</dbReference>
<reference evidence="1 2" key="1">
    <citation type="journal article" date="2015" name="Front. Microbiol.">
        <title>Genome sequence of the plant growth promoting endophytic yeast Rhodotorula graminis WP1.</title>
        <authorList>
            <person name="Firrincieli A."/>
            <person name="Otillar R."/>
            <person name="Salamov A."/>
            <person name="Schmutz J."/>
            <person name="Khan Z."/>
            <person name="Redman R.S."/>
            <person name="Fleck N.D."/>
            <person name="Lindquist E."/>
            <person name="Grigoriev I.V."/>
            <person name="Doty S.L."/>
        </authorList>
    </citation>
    <scope>NUCLEOTIDE SEQUENCE [LARGE SCALE GENOMIC DNA]</scope>
    <source>
        <strain evidence="1 2">WP1</strain>
    </source>
</reference>
<name>A0A194S112_RHOGW</name>
<keyword evidence="2" id="KW-1185">Reference proteome</keyword>